<evidence type="ECO:0000259" key="10">
    <source>
        <dbReference type="Pfam" id="PF07885"/>
    </source>
</evidence>
<keyword evidence="5" id="KW-0406">Ion transport</keyword>
<keyword evidence="6 9" id="KW-0472">Membrane</keyword>
<dbReference type="InterPro" id="IPR028325">
    <property type="entry name" value="VG_K_chnl"/>
</dbReference>
<proteinExistence type="predicted"/>
<dbReference type="PANTHER" id="PTHR11537:SF254">
    <property type="entry name" value="POTASSIUM VOLTAGE-GATED CHANNEL PROTEIN SHAB"/>
    <property type="match status" value="1"/>
</dbReference>
<dbReference type="InterPro" id="IPR013099">
    <property type="entry name" value="K_chnl_dom"/>
</dbReference>
<gene>
    <name evidence="11" type="ORF">PU560_11795</name>
</gene>
<evidence type="ECO:0000256" key="7">
    <source>
        <dbReference type="ARBA" id="ARBA00023303"/>
    </source>
</evidence>
<evidence type="ECO:0000256" key="4">
    <source>
        <dbReference type="ARBA" id="ARBA00022989"/>
    </source>
</evidence>
<evidence type="ECO:0000256" key="9">
    <source>
        <dbReference type="SAM" id="Phobius"/>
    </source>
</evidence>
<evidence type="ECO:0000256" key="2">
    <source>
        <dbReference type="ARBA" id="ARBA00022448"/>
    </source>
</evidence>
<name>A0ABT5TYJ9_9MICO</name>
<dbReference type="EMBL" id="JARACI010001051">
    <property type="protein sequence ID" value="MDD9207141.1"/>
    <property type="molecule type" value="Genomic_DNA"/>
</dbReference>
<accession>A0ABT5TYJ9</accession>
<dbReference type="Gene3D" id="1.10.287.70">
    <property type="match status" value="1"/>
</dbReference>
<sequence length="248" mass="26797">MAPPGTTRLQRWENRAEWPLAGAALLFLGAYAVPIVDPDVPPLVHTVCSVVVVAVWVLFALDYAVRLVLADRRGEFIRRNLFDLAIIVLPLLRPLRLLRLVTLLSVLNRAGSHGLRGRVVTYVTGGTALLLICGGLAITDAERGHPDATIHNVGDGLWWAVTTMTTVGYGDTYPVTTTGRFVAVALMLGGIALLGVVTATLASWLVERVAEADDEDQAATRAQVETLTAEVRELRARVETSLATDRKT</sequence>
<keyword evidence="7" id="KW-0407">Ion channel</keyword>
<keyword evidence="3 9" id="KW-0812">Transmembrane</keyword>
<evidence type="ECO:0000256" key="5">
    <source>
        <dbReference type="ARBA" id="ARBA00023065"/>
    </source>
</evidence>
<evidence type="ECO:0000313" key="12">
    <source>
        <dbReference type="Proteomes" id="UP001165561"/>
    </source>
</evidence>
<evidence type="ECO:0000313" key="11">
    <source>
        <dbReference type="EMBL" id="MDD9207141.1"/>
    </source>
</evidence>
<dbReference type="Gene3D" id="1.20.120.350">
    <property type="entry name" value="Voltage-gated potassium channels. Chain C"/>
    <property type="match status" value="1"/>
</dbReference>
<dbReference type="InterPro" id="IPR027359">
    <property type="entry name" value="Volt_channel_dom_sf"/>
</dbReference>
<feature type="domain" description="Potassium channel" evidence="10">
    <location>
        <begin position="138"/>
        <end position="206"/>
    </location>
</feature>
<feature type="transmembrane region" description="Helical" evidence="9">
    <location>
        <begin position="181"/>
        <end position="206"/>
    </location>
</feature>
<dbReference type="Proteomes" id="UP001165561">
    <property type="component" value="Unassembled WGS sequence"/>
</dbReference>
<protein>
    <submittedName>
        <fullName evidence="11">Ion channel</fullName>
    </submittedName>
</protein>
<evidence type="ECO:0000256" key="3">
    <source>
        <dbReference type="ARBA" id="ARBA00022692"/>
    </source>
</evidence>
<reference evidence="11" key="1">
    <citation type="submission" date="2023-02" db="EMBL/GenBank/DDBJ databases">
        <title>Georgenia sp.10Sc9-8, isolated from a soil sample collected from the Taklamakan desert.</title>
        <authorList>
            <person name="Liu S."/>
        </authorList>
    </citation>
    <scope>NUCLEOTIDE SEQUENCE</scope>
    <source>
        <strain evidence="11">10Sc9-8</strain>
    </source>
</reference>
<comment type="subcellular location">
    <subcellularLocation>
        <location evidence="1">Membrane</location>
        <topology evidence="1">Multi-pass membrane protein</topology>
    </subcellularLocation>
</comment>
<evidence type="ECO:0000256" key="6">
    <source>
        <dbReference type="ARBA" id="ARBA00023136"/>
    </source>
</evidence>
<keyword evidence="4 9" id="KW-1133">Transmembrane helix</keyword>
<organism evidence="11 12">
    <name type="scientific">Georgenia halotolerans</name>
    <dbReference type="NCBI Taxonomy" id="3028317"/>
    <lineage>
        <taxon>Bacteria</taxon>
        <taxon>Bacillati</taxon>
        <taxon>Actinomycetota</taxon>
        <taxon>Actinomycetes</taxon>
        <taxon>Micrococcales</taxon>
        <taxon>Bogoriellaceae</taxon>
        <taxon>Georgenia</taxon>
    </lineage>
</organism>
<feature type="transmembrane region" description="Helical" evidence="9">
    <location>
        <begin position="42"/>
        <end position="69"/>
    </location>
</feature>
<evidence type="ECO:0000256" key="8">
    <source>
        <dbReference type="SAM" id="Coils"/>
    </source>
</evidence>
<keyword evidence="12" id="KW-1185">Reference proteome</keyword>
<keyword evidence="2" id="KW-0813">Transport</keyword>
<dbReference type="SUPFAM" id="SSF81324">
    <property type="entry name" value="Voltage-gated potassium channels"/>
    <property type="match status" value="1"/>
</dbReference>
<evidence type="ECO:0000256" key="1">
    <source>
        <dbReference type="ARBA" id="ARBA00004141"/>
    </source>
</evidence>
<comment type="caution">
    <text evidence="11">The sequence shown here is derived from an EMBL/GenBank/DDBJ whole genome shotgun (WGS) entry which is preliminary data.</text>
</comment>
<feature type="transmembrane region" description="Helical" evidence="9">
    <location>
        <begin position="150"/>
        <end position="169"/>
    </location>
</feature>
<dbReference type="PANTHER" id="PTHR11537">
    <property type="entry name" value="VOLTAGE-GATED POTASSIUM CHANNEL"/>
    <property type="match status" value="1"/>
</dbReference>
<feature type="coiled-coil region" evidence="8">
    <location>
        <begin position="217"/>
        <end position="244"/>
    </location>
</feature>
<feature type="transmembrane region" description="Helical" evidence="9">
    <location>
        <begin position="119"/>
        <end position="138"/>
    </location>
</feature>
<keyword evidence="8" id="KW-0175">Coiled coil</keyword>
<dbReference type="Gene3D" id="1.20.5.110">
    <property type="match status" value="1"/>
</dbReference>
<dbReference type="Pfam" id="PF07885">
    <property type="entry name" value="Ion_trans_2"/>
    <property type="match status" value="1"/>
</dbReference>